<dbReference type="Proteomes" id="UP000281553">
    <property type="component" value="Unassembled WGS sequence"/>
</dbReference>
<protein>
    <submittedName>
        <fullName evidence="1">Uncharacterized protein</fullName>
    </submittedName>
</protein>
<dbReference type="EMBL" id="UYRU01090787">
    <property type="protein sequence ID" value="VDN37380.1"/>
    <property type="molecule type" value="Genomic_DNA"/>
</dbReference>
<gene>
    <name evidence="1" type="ORF">DILT_LOCUS17303</name>
</gene>
<evidence type="ECO:0000313" key="1">
    <source>
        <dbReference type="EMBL" id="VDN37380.1"/>
    </source>
</evidence>
<sequence>MIFAAVFYPQFVAQFEPHIVQSLLYFVGCTCIRIKAYHTATHEMIERAIVRPPSDKIQLTPPIAVEDPTNLLYRLLQFARTTSTFPPKTTVSTSDLDKDLATALVFYDVIESTGVGTVYYGPFRGTSRRAKTL</sequence>
<accession>A0A3P7NBB0</accession>
<proteinExistence type="predicted"/>
<organism evidence="1 2">
    <name type="scientific">Dibothriocephalus latus</name>
    <name type="common">Fish tapeworm</name>
    <name type="synonym">Diphyllobothrium latum</name>
    <dbReference type="NCBI Taxonomy" id="60516"/>
    <lineage>
        <taxon>Eukaryota</taxon>
        <taxon>Metazoa</taxon>
        <taxon>Spiralia</taxon>
        <taxon>Lophotrochozoa</taxon>
        <taxon>Platyhelminthes</taxon>
        <taxon>Cestoda</taxon>
        <taxon>Eucestoda</taxon>
        <taxon>Diphyllobothriidea</taxon>
        <taxon>Diphyllobothriidae</taxon>
        <taxon>Dibothriocephalus</taxon>
    </lineage>
</organism>
<dbReference type="AlphaFoldDB" id="A0A3P7NBB0"/>
<name>A0A3P7NBB0_DIBLA</name>
<reference evidence="1 2" key="1">
    <citation type="submission" date="2018-11" db="EMBL/GenBank/DDBJ databases">
        <authorList>
            <consortium name="Pathogen Informatics"/>
        </authorList>
    </citation>
    <scope>NUCLEOTIDE SEQUENCE [LARGE SCALE GENOMIC DNA]</scope>
</reference>
<evidence type="ECO:0000313" key="2">
    <source>
        <dbReference type="Proteomes" id="UP000281553"/>
    </source>
</evidence>
<keyword evidence="2" id="KW-1185">Reference proteome</keyword>